<evidence type="ECO:0000313" key="3">
    <source>
        <dbReference type="Proteomes" id="UP001627154"/>
    </source>
</evidence>
<dbReference type="AlphaFoldDB" id="A0ABD2WY32"/>
<gene>
    <name evidence="2" type="ORF">TKK_008778</name>
</gene>
<dbReference type="Proteomes" id="UP001627154">
    <property type="component" value="Unassembled WGS sequence"/>
</dbReference>
<protein>
    <submittedName>
        <fullName evidence="2">Uncharacterized protein</fullName>
    </submittedName>
</protein>
<proteinExistence type="predicted"/>
<dbReference type="EMBL" id="JBJJXI010000064">
    <property type="protein sequence ID" value="KAL3397437.1"/>
    <property type="molecule type" value="Genomic_DNA"/>
</dbReference>
<feature type="region of interest" description="Disordered" evidence="1">
    <location>
        <begin position="31"/>
        <end position="136"/>
    </location>
</feature>
<evidence type="ECO:0000313" key="2">
    <source>
        <dbReference type="EMBL" id="KAL3397437.1"/>
    </source>
</evidence>
<name>A0ABD2WY32_9HYME</name>
<feature type="compositionally biased region" description="Basic residues" evidence="1">
    <location>
        <begin position="120"/>
        <end position="136"/>
    </location>
</feature>
<organism evidence="2 3">
    <name type="scientific">Trichogramma kaykai</name>
    <dbReference type="NCBI Taxonomy" id="54128"/>
    <lineage>
        <taxon>Eukaryota</taxon>
        <taxon>Metazoa</taxon>
        <taxon>Ecdysozoa</taxon>
        <taxon>Arthropoda</taxon>
        <taxon>Hexapoda</taxon>
        <taxon>Insecta</taxon>
        <taxon>Pterygota</taxon>
        <taxon>Neoptera</taxon>
        <taxon>Endopterygota</taxon>
        <taxon>Hymenoptera</taxon>
        <taxon>Apocrita</taxon>
        <taxon>Proctotrupomorpha</taxon>
        <taxon>Chalcidoidea</taxon>
        <taxon>Trichogrammatidae</taxon>
        <taxon>Trichogramma</taxon>
    </lineage>
</organism>
<evidence type="ECO:0000256" key="1">
    <source>
        <dbReference type="SAM" id="MobiDB-lite"/>
    </source>
</evidence>
<sequence>MGFLSGQFCFFCFKVLSITTAGRRLSKMSLGLRSASSSSSLSNHHPHPTSSSSSRRISAKSRTSLALLPSSEIVPSRHQISSSSSNSSQGKKAARISPPDHCRLTRRHTTEAPARSHSSVSRRRRSRHPKTASRGD</sequence>
<keyword evidence="3" id="KW-1185">Reference proteome</keyword>
<reference evidence="2 3" key="1">
    <citation type="journal article" date="2024" name="bioRxiv">
        <title>A reference genome for Trichogramma kaykai: A tiny desert-dwelling parasitoid wasp with competing sex-ratio distorters.</title>
        <authorList>
            <person name="Culotta J."/>
            <person name="Lindsey A.R."/>
        </authorList>
    </citation>
    <scope>NUCLEOTIDE SEQUENCE [LARGE SCALE GENOMIC DNA]</scope>
    <source>
        <strain evidence="2 3">KSX58</strain>
    </source>
</reference>
<feature type="compositionally biased region" description="Low complexity" evidence="1">
    <location>
        <begin position="31"/>
        <end position="64"/>
    </location>
</feature>
<comment type="caution">
    <text evidence="2">The sequence shown here is derived from an EMBL/GenBank/DDBJ whole genome shotgun (WGS) entry which is preliminary data.</text>
</comment>
<accession>A0ABD2WY32</accession>